<sequence length="129" mass="14736">MYLVDSSVWIALFLDDDTQHAKAVAVMARIRDGSIQVPYGVILETATVLARKQSKEQANKFVEFVRSSPQIEIVSPFSSRDIEIFLKEPDRLSFVDIILKEMTWREGSTLISFDQKLVSSLTRSRDVRL</sequence>
<dbReference type="Gene3D" id="3.40.50.1010">
    <property type="entry name" value="5'-nuclease"/>
    <property type="match status" value="1"/>
</dbReference>
<dbReference type="InterPro" id="IPR029060">
    <property type="entry name" value="PIN-like_dom_sf"/>
</dbReference>
<protein>
    <recommendedName>
        <fullName evidence="1">PIN domain-containing protein</fullName>
    </recommendedName>
</protein>
<dbReference type="GO" id="GO:0004521">
    <property type="term" value="F:RNA endonuclease activity"/>
    <property type="evidence" value="ECO:0007669"/>
    <property type="project" value="InterPro"/>
</dbReference>
<dbReference type="PANTHER" id="PTHR42188:SF1">
    <property type="entry name" value="23S RRNA-SPECIFIC ENDONUCLEASE VAPC20"/>
    <property type="match status" value="1"/>
</dbReference>
<dbReference type="InterPro" id="IPR039018">
    <property type="entry name" value="VapC20-like"/>
</dbReference>
<accession>A0A1F6EHN9</accession>
<dbReference type="PANTHER" id="PTHR42188">
    <property type="entry name" value="23S RRNA-SPECIFIC ENDONUCLEASE VAPC20"/>
    <property type="match status" value="1"/>
</dbReference>
<dbReference type="Pfam" id="PF01850">
    <property type="entry name" value="PIN"/>
    <property type="match status" value="1"/>
</dbReference>
<dbReference type="AlphaFoldDB" id="A0A1F6EHN9"/>
<comment type="caution">
    <text evidence="2">The sequence shown here is derived from an EMBL/GenBank/DDBJ whole genome shotgun (WGS) entry which is preliminary data.</text>
</comment>
<evidence type="ECO:0000313" key="3">
    <source>
        <dbReference type="Proteomes" id="UP000177306"/>
    </source>
</evidence>
<gene>
    <name evidence="2" type="ORF">A3A38_03330</name>
</gene>
<organism evidence="2 3">
    <name type="scientific">Candidatus Kaiserbacteria bacterium RIFCSPLOWO2_01_FULL_53_17</name>
    <dbReference type="NCBI Taxonomy" id="1798511"/>
    <lineage>
        <taxon>Bacteria</taxon>
        <taxon>Candidatus Kaiseribacteriota</taxon>
    </lineage>
</organism>
<proteinExistence type="predicted"/>
<dbReference type="EMBL" id="MFLY01000008">
    <property type="protein sequence ID" value="OGG73133.1"/>
    <property type="molecule type" value="Genomic_DNA"/>
</dbReference>
<evidence type="ECO:0000313" key="2">
    <source>
        <dbReference type="EMBL" id="OGG73133.1"/>
    </source>
</evidence>
<dbReference type="InterPro" id="IPR002716">
    <property type="entry name" value="PIN_dom"/>
</dbReference>
<reference evidence="2 3" key="1">
    <citation type="journal article" date="2016" name="Nat. Commun.">
        <title>Thousands of microbial genomes shed light on interconnected biogeochemical processes in an aquifer system.</title>
        <authorList>
            <person name="Anantharaman K."/>
            <person name="Brown C.T."/>
            <person name="Hug L.A."/>
            <person name="Sharon I."/>
            <person name="Castelle C.J."/>
            <person name="Probst A.J."/>
            <person name="Thomas B.C."/>
            <person name="Singh A."/>
            <person name="Wilkins M.J."/>
            <person name="Karaoz U."/>
            <person name="Brodie E.L."/>
            <person name="Williams K.H."/>
            <person name="Hubbard S.S."/>
            <person name="Banfield J.F."/>
        </authorList>
    </citation>
    <scope>NUCLEOTIDE SEQUENCE [LARGE SCALE GENOMIC DNA]</scope>
</reference>
<dbReference type="SUPFAM" id="SSF88723">
    <property type="entry name" value="PIN domain-like"/>
    <property type="match status" value="1"/>
</dbReference>
<dbReference type="GO" id="GO:0016075">
    <property type="term" value="P:rRNA catabolic process"/>
    <property type="evidence" value="ECO:0007669"/>
    <property type="project" value="TreeGrafter"/>
</dbReference>
<evidence type="ECO:0000259" key="1">
    <source>
        <dbReference type="Pfam" id="PF01850"/>
    </source>
</evidence>
<feature type="domain" description="PIN" evidence="1">
    <location>
        <begin position="2"/>
        <end position="117"/>
    </location>
</feature>
<name>A0A1F6EHN9_9BACT</name>
<dbReference type="Proteomes" id="UP000177306">
    <property type="component" value="Unassembled WGS sequence"/>
</dbReference>